<dbReference type="SUPFAM" id="SSF53474">
    <property type="entry name" value="alpha/beta-Hydrolases"/>
    <property type="match status" value="1"/>
</dbReference>
<dbReference type="STRING" id="1149755.A0A2J6R5F5"/>
<dbReference type="Proteomes" id="UP000235786">
    <property type="component" value="Unassembled WGS sequence"/>
</dbReference>
<organism evidence="2 3">
    <name type="scientific">Hyaloscypha variabilis (strain UAMH 11265 / GT02V1 / F)</name>
    <name type="common">Meliniomyces variabilis</name>
    <dbReference type="NCBI Taxonomy" id="1149755"/>
    <lineage>
        <taxon>Eukaryota</taxon>
        <taxon>Fungi</taxon>
        <taxon>Dikarya</taxon>
        <taxon>Ascomycota</taxon>
        <taxon>Pezizomycotina</taxon>
        <taxon>Leotiomycetes</taxon>
        <taxon>Helotiales</taxon>
        <taxon>Hyaloscyphaceae</taxon>
        <taxon>Hyaloscypha</taxon>
        <taxon>Hyaloscypha variabilis</taxon>
    </lineage>
</organism>
<evidence type="ECO:0000313" key="3">
    <source>
        <dbReference type="Proteomes" id="UP000235786"/>
    </source>
</evidence>
<dbReference type="Pfam" id="PF00975">
    <property type="entry name" value="Thioesterase"/>
    <property type="match status" value="1"/>
</dbReference>
<dbReference type="Pfam" id="PF00550">
    <property type="entry name" value="PP-binding"/>
    <property type="match status" value="1"/>
</dbReference>
<dbReference type="GO" id="GO:0016787">
    <property type="term" value="F:hydrolase activity"/>
    <property type="evidence" value="ECO:0007669"/>
    <property type="project" value="UniProtKB-KW"/>
</dbReference>
<name>A0A2J6R5F5_HYAVF</name>
<accession>A0A2J6R5F5</accession>
<dbReference type="Gene3D" id="3.40.50.1820">
    <property type="entry name" value="alpha/beta hydrolase"/>
    <property type="match status" value="1"/>
</dbReference>
<keyword evidence="3" id="KW-1185">Reference proteome</keyword>
<dbReference type="InterPro" id="IPR036736">
    <property type="entry name" value="ACP-like_sf"/>
</dbReference>
<dbReference type="EMBL" id="KZ613955">
    <property type="protein sequence ID" value="PMD33758.1"/>
    <property type="molecule type" value="Genomic_DNA"/>
</dbReference>
<proteinExistence type="predicted"/>
<sequence length="366" mass="40376">MAPTLPINHTEKVLLKTFQEVLGAAKADVGVETNLIQWGATPLDIIKLKGHLQYELGFRNEIPLIAILSNPTARSLSRALADEALLSKTYTPVVMLQSKGKKAPLWLFHPDNGEILVFLSLAKIFTDRPVYALRARGFNPGEAFFSSINEVIIEYYKAIKTQQSHGPYALAGCEFGSLLAFEVAKVLRANGDEVRFLGTFNSPPYNTNPSRHVDWSLCLLDIAVSLGLLSEQHRASVSQYFPALAKGEAVQHIQHASDPTLMAELCLTGDSLADWADIAFSLHKMTVGYQVTGNVESIDVFCGESRNSTATDRKEWFQAHLSSWAGFGRDVTFYEVEEDTPEGLFGMEFGATFQKTLCKVLLSRGV</sequence>
<dbReference type="InterPro" id="IPR029058">
    <property type="entry name" value="AB_hydrolase_fold"/>
</dbReference>
<protein>
    <submittedName>
        <fullName evidence="2">Alpha/beta-hydrolase</fullName>
    </submittedName>
</protein>
<evidence type="ECO:0000313" key="2">
    <source>
        <dbReference type="EMBL" id="PMD33758.1"/>
    </source>
</evidence>
<dbReference type="InterPro" id="IPR009081">
    <property type="entry name" value="PP-bd_ACP"/>
</dbReference>
<gene>
    <name evidence="2" type="ORF">L207DRAFT_589317</name>
</gene>
<dbReference type="OrthoDB" id="10253869at2759"/>
<reference evidence="2 3" key="1">
    <citation type="submission" date="2016-04" db="EMBL/GenBank/DDBJ databases">
        <title>A degradative enzymes factory behind the ericoid mycorrhizal symbiosis.</title>
        <authorList>
            <consortium name="DOE Joint Genome Institute"/>
            <person name="Martino E."/>
            <person name="Morin E."/>
            <person name="Grelet G."/>
            <person name="Kuo A."/>
            <person name="Kohler A."/>
            <person name="Daghino S."/>
            <person name="Barry K."/>
            <person name="Choi C."/>
            <person name="Cichocki N."/>
            <person name="Clum A."/>
            <person name="Copeland A."/>
            <person name="Hainaut M."/>
            <person name="Haridas S."/>
            <person name="Labutti K."/>
            <person name="Lindquist E."/>
            <person name="Lipzen A."/>
            <person name="Khouja H.-R."/>
            <person name="Murat C."/>
            <person name="Ohm R."/>
            <person name="Olson A."/>
            <person name="Spatafora J."/>
            <person name="Veneault-Fourrey C."/>
            <person name="Henrissat B."/>
            <person name="Grigoriev I."/>
            <person name="Martin F."/>
            <person name="Perotto S."/>
        </authorList>
    </citation>
    <scope>NUCLEOTIDE SEQUENCE [LARGE SCALE GENOMIC DNA]</scope>
    <source>
        <strain evidence="2 3">F</strain>
    </source>
</reference>
<dbReference type="InterPro" id="IPR001031">
    <property type="entry name" value="Thioesterase"/>
</dbReference>
<evidence type="ECO:0000259" key="1">
    <source>
        <dbReference type="PROSITE" id="PS50075"/>
    </source>
</evidence>
<dbReference type="SUPFAM" id="SSF47336">
    <property type="entry name" value="ACP-like"/>
    <property type="match status" value="1"/>
</dbReference>
<dbReference type="PROSITE" id="PS50075">
    <property type="entry name" value="CARRIER"/>
    <property type="match status" value="1"/>
</dbReference>
<dbReference type="AlphaFoldDB" id="A0A2J6R5F5"/>
<feature type="domain" description="Carrier" evidence="1">
    <location>
        <begin position="5"/>
        <end position="84"/>
    </location>
</feature>
<keyword evidence="2" id="KW-0378">Hydrolase</keyword>
<dbReference type="Gene3D" id="1.10.1200.10">
    <property type="entry name" value="ACP-like"/>
    <property type="match status" value="1"/>
</dbReference>